<keyword evidence="10 15" id="KW-0100">Branched-chain amino acid biosynthesis</keyword>
<dbReference type="RefSeq" id="WP_316968331.1">
    <property type="nucleotide sequence ID" value="NZ_JARFPL010000007.1"/>
</dbReference>
<comment type="catalytic activity">
    <reaction evidence="11">
        <text>(2R)-2,3-dihydroxy-3-methylbutanoate = 3-methyl-2-oxobutanoate + H2O</text>
        <dbReference type="Rhea" id="RHEA:24809"/>
        <dbReference type="ChEBI" id="CHEBI:11851"/>
        <dbReference type="ChEBI" id="CHEBI:15377"/>
        <dbReference type="ChEBI" id="CHEBI:49072"/>
        <dbReference type="EC" id="4.2.1.9"/>
    </reaction>
    <physiologicalReaction direction="left-to-right" evidence="11">
        <dbReference type="Rhea" id="RHEA:24810"/>
    </physiologicalReaction>
</comment>
<evidence type="ECO:0000256" key="10">
    <source>
        <dbReference type="ARBA" id="ARBA00023304"/>
    </source>
</evidence>
<evidence type="ECO:0000259" key="16">
    <source>
        <dbReference type="Pfam" id="PF00920"/>
    </source>
</evidence>
<evidence type="ECO:0000256" key="8">
    <source>
        <dbReference type="ARBA" id="ARBA00023014"/>
    </source>
</evidence>
<dbReference type="InterPro" id="IPR056740">
    <property type="entry name" value="ILV_EDD_C"/>
</dbReference>
<name>A0ABT5XD57_9EURY</name>
<evidence type="ECO:0000256" key="7">
    <source>
        <dbReference type="ARBA" id="ARBA00023004"/>
    </source>
</evidence>
<dbReference type="GO" id="GO:0004160">
    <property type="term" value="F:dihydroxy-acid dehydratase activity"/>
    <property type="evidence" value="ECO:0007669"/>
    <property type="project" value="UniProtKB-EC"/>
</dbReference>
<accession>A0ABT5XD57</accession>
<comment type="caution">
    <text evidence="15">Lacks conserved residue(s) required for the propagation of feature annotation.</text>
</comment>
<dbReference type="PROSITE" id="PS00887">
    <property type="entry name" value="ILVD_EDD_2"/>
    <property type="match status" value="1"/>
</dbReference>
<dbReference type="SUPFAM" id="SSF52016">
    <property type="entry name" value="LeuD/IlvD-like"/>
    <property type="match status" value="1"/>
</dbReference>
<feature type="domain" description="Dihydroxy-acid/6-phosphogluconate dehydratase N-terminal" evidence="16">
    <location>
        <begin position="31"/>
        <end position="339"/>
    </location>
</feature>
<evidence type="ECO:0000256" key="12">
    <source>
        <dbReference type="ARBA" id="ARBA00029436"/>
    </source>
</evidence>
<evidence type="ECO:0000256" key="11">
    <source>
        <dbReference type="ARBA" id="ARBA00029304"/>
    </source>
</evidence>
<organism evidence="18 19">
    <name type="scientific">Candidatus Methanocrinis alkalitolerans</name>
    <dbReference type="NCBI Taxonomy" id="3033395"/>
    <lineage>
        <taxon>Archaea</taxon>
        <taxon>Methanobacteriati</taxon>
        <taxon>Methanobacteriota</taxon>
        <taxon>Stenosarchaea group</taxon>
        <taxon>Methanomicrobia</taxon>
        <taxon>Methanotrichales</taxon>
        <taxon>Methanotrichaceae</taxon>
        <taxon>Methanocrinis</taxon>
    </lineage>
</organism>
<evidence type="ECO:0000256" key="2">
    <source>
        <dbReference type="ARBA" id="ARBA00006486"/>
    </source>
</evidence>
<evidence type="ECO:0000256" key="14">
    <source>
        <dbReference type="ARBA" id="ARBA00029490"/>
    </source>
</evidence>
<dbReference type="PANTHER" id="PTHR43661:SF3">
    <property type="entry name" value="D-XYLONATE DEHYDRATASE YAGF-RELATED"/>
    <property type="match status" value="1"/>
</dbReference>
<feature type="modified residue" description="N6-carboxylysine" evidence="15">
    <location>
        <position position="121"/>
    </location>
</feature>
<feature type="binding site" evidence="15">
    <location>
        <position position="78"/>
    </location>
    <ligand>
        <name>Mg(2+)</name>
        <dbReference type="ChEBI" id="CHEBI:18420"/>
    </ligand>
</feature>
<comment type="function">
    <text evidence="15">Functions in the biosynthesis of branched-chain amino acids. Catalyzes the dehydration of (2R,3R)-2,3-dihydroxy-3-methylpentanoate (2,3-dihydroxy-3-methylvalerate) into 2-oxo-3-methylpentanoate (2-oxo-3-methylvalerate) and of (2R)-2,3-dihydroxy-3-methylbutanoate (2,3-dihydroxyisovalerate) into 2-oxo-3-methylbutanoate (2-oxoisovalerate), the penultimate precursor to L-isoleucine and L-valine, respectively.</text>
</comment>
<keyword evidence="4 15" id="KW-0001">2Fe-2S</keyword>
<dbReference type="SUPFAM" id="SSF143975">
    <property type="entry name" value="IlvD/EDD N-terminal domain-like"/>
    <property type="match status" value="1"/>
</dbReference>
<evidence type="ECO:0000313" key="18">
    <source>
        <dbReference type="EMBL" id="MDF0592627.1"/>
    </source>
</evidence>
<feature type="binding site" evidence="15">
    <location>
        <position position="438"/>
    </location>
    <ligand>
        <name>Mg(2+)</name>
        <dbReference type="ChEBI" id="CHEBI:18420"/>
    </ligand>
</feature>
<keyword evidence="6 15" id="KW-0460">Magnesium</keyword>
<evidence type="ECO:0000256" key="6">
    <source>
        <dbReference type="ARBA" id="ARBA00022842"/>
    </source>
</evidence>
<dbReference type="NCBIfam" id="NF002068">
    <property type="entry name" value="PRK00911.1"/>
    <property type="match status" value="1"/>
</dbReference>
<proteinExistence type="inferred from homology"/>
<dbReference type="HAMAP" id="MF_00012">
    <property type="entry name" value="IlvD"/>
    <property type="match status" value="1"/>
</dbReference>
<keyword evidence="3 15" id="KW-0028">Amino-acid biosynthesis</keyword>
<dbReference type="Gene3D" id="3.50.30.80">
    <property type="entry name" value="IlvD/EDD C-terminal domain-like"/>
    <property type="match status" value="1"/>
</dbReference>
<feature type="binding site" evidence="15">
    <location>
        <position position="120"/>
    </location>
    <ligand>
        <name>Mg(2+)</name>
        <dbReference type="ChEBI" id="CHEBI:18420"/>
    </ligand>
</feature>
<dbReference type="InterPro" id="IPR004404">
    <property type="entry name" value="DihydroxyA_deHydtase"/>
</dbReference>
<comment type="similarity">
    <text evidence="2 15">Belongs to the IlvD/Edd family.</text>
</comment>
<feature type="domain" description="Dihydroxy-acid/6-phosphogluconate dehydratase C-terminal" evidence="17">
    <location>
        <begin position="354"/>
        <end position="544"/>
    </location>
</feature>
<comment type="cofactor">
    <cofactor evidence="15">
        <name>[2Fe-2S] cluster</name>
        <dbReference type="ChEBI" id="CHEBI:190135"/>
    </cofactor>
    <text evidence="15">Binds 1 [2Fe-2S] cluster per subunit. This cluster acts as a Lewis acid cofactor.</text>
</comment>
<dbReference type="EC" id="4.2.1.9" evidence="14 15"/>
<dbReference type="NCBIfam" id="TIGR00110">
    <property type="entry name" value="ilvD"/>
    <property type="match status" value="1"/>
</dbReference>
<comment type="pathway">
    <text evidence="12 15">Amino-acid biosynthesis; L-valine biosynthesis; L-valine from pyruvate: step 3/4.</text>
</comment>
<evidence type="ECO:0000313" key="19">
    <source>
        <dbReference type="Proteomes" id="UP001215956"/>
    </source>
</evidence>
<dbReference type="EMBL" id="JARFPL010000007">
    <property type="protein sequence ID" value="MDF0592627.1"/>
    <property type="molecule type" value="Genomic_DNA"/>
</dbReference>
<dbReference type="InterPro" id="IPR037237">
    <property type="entry name" value="IlvD/EDD_N"/>
</dbReference>
<evidence type="ECO:0000256" key="13">
    <source>
        <dbReference type="ARBA" id="ARBA00029437"/>
    </source>
</evidence>
<comment type="subunit">
    <text evidence="15">Homodimer.</text>
</comment>
<evidence type="ECO:0000256" key="3">
    <source>
        <dbReference type="ARBA" id="ARBA00022605"/>
    </source>
</evidence>
<evidence type="ECO:0000256" key="15">
    <source>
        <dbReference type="HAMAP-Rule" id="MF_00012"/>
    </source>
</evidence>
<keyword evidence="8 15" id="KW-0411">Iron-sulfur</keyword>
<comment type="pathway">
    <text evidence="13 15">Amino-acid biosynthesis; L-isoleucine biosynthesis; L-isoleucine from 2-oxobutanoate: step 3/4.</text>
</comment>
<dbReference type="InterPro" id="IPR042096">
    <property type="entry name" value="Dihydro-acid_dehy_C"/>
</dbReference>
<sequence length="548" mass="57950">MRSDITKVGPERAPHRALLKATGLIDEEMGRPFVGVANSWNEFIPGHIHLDKISQAVKAGIRMAGGVPFEFHTIGLCDGIAMGHRGMRYSLPSREIIEDTIEVMMESHQLDGMVLISSCDKIVPGHLMAAGRLDLPAIAVTGGPMYPGFACDKELDLIDVFEGWQKGGEVLEVLESLACPGAGSCAGLFTANTMACLTETLGMSLPGCATAHAADAKKMRIAKKSGVKIVELIEKGITARNIVTPKSIENAIRMDMAIGGSTNTALHIPAVASEFDIDLDLADFDRLSRETPHLVNLRPGGPYHILDLERAGGIPAVMKRLESKLHLDVLTVTGRTLGEEIAEFRPANPETYAKVVKTLDDPVHPEGGIAILKGSLAPEGSVVKQTAVTGSMRKHTGPAKVYNSEEEALAGIVGGKVVAGDVVVIRYEGPKGGPGMRETLSPTSAIQGAGLGDSVALVTDGRFSGGTRGPCIGHVCPEAAVGGPIALVEDGDEIGIDIEGRRIDLLVDPETFERRRAAWKPPAPKVAKGMLARYSRSVTSASRGGVLR</sequence>
<dbReference type="Proteomes" id="UP001215956">
    <property type="component" value="Unassembled WGS sequence"/>
</dbReference>
<keyword evidence="7 15" id="KW-0408">Iron</keyword>
<comment type="cofactor">
    <cofactor evidence="1 15">
        <name>Mg(2+)</name>
        <dbReference type="ChEBI" id="CHEBI:18420"/>
    </cofactor>
</comment>
<evidence type="ECO:0000259" key="17">
    <source>
        <dbReference type="Pfam" id="PF24877"/>
    </source>
</evidence>
<dbReference type="PANTHER" id="PTHR43661">
    <property type="entry name" value="D-XYLONATE DEHYDRATASE"/>
    <property type="match status" value="1"/>
</dbReference>
<feature type="binding site" description="via carbamate group" evidence="15">
    <location>
        <position position="121"/>
    </location>
    <ligand>
        <name>Mg(2+)</name>
        <dbReference type="ChEBI" id="CHEBI:18420"/>
    </ligand>
</feature>
<evidence type="ECO:0000256" key="1">
    <source>
        <dbReference type="ARBA" id="ARBA00001946"/>
    </source>
</evidence>
<evidence type="ECO:0000256" key="9">
    <source>
        <dbReference type="ARBA" id="ARBA00023239"/>
    </source>
</evidence>
<keyword evidence="9 15" id="KW-0456">Lyase</keyword>
<protein>
    <recommendedName>
        <fullName evidence="14 15">Dihydroxy-acid dehydratase</fullName>
        <shortName evidence="15">DAD</shortName>
        <ecNumber evidence="14 15">4.2.1.9</ecNumber>
    </recommendedName>
</protein>
<feature type="active site" description="Proton acceptor" evidence="15">
    <location>
        <position position="464"/>
    </location>
</feature>
<comment type="catalytic activity">
    <reaction evidence="15">
        <text>(2R,3R)-2,3-dihydroxy-3-methylpentanoate = (S)-3-methyl-2-oxopentanoate + H2O</text>
        <dbReference type="Rhea" id="RHEA:27694"/>
        <dbReference type="ChEBI" id="CHEBI:15377"/>
        <dbReference type="ChEBI" id="CHEBI:35146"/>
        <dbReference type="ChEBI" id="CHEBI:49258"/>
        <dbReference type="EC" id="4.2.1.9"/>
    </reaction>
</comment>
<dbReference type="Pfam" id="PF00920">
    <property type="entry name" value="ILVD_EDD_N"/>
    <property type="match status" value="1"/>
</dbReference>
<dbReference type="Pfam" id="PF24877">
    <property type="entry name" value="ILV_EDD_C"/>
    <property type="match status" value="1"/>
</dbReference>
<gene>
    <name evidence="15 18" type="primary">ilvD</name>
    <name evidence="18" type="ORF">P0O24_03415</name>
</gene>
<keyword evidence="5 15" id="KW-0479">Metal-binding</keyword>
<dbReference type="InterPro" id="IPR020558">
    <property type="entry name" value="DiOHA_6PGluconate_deHydtase_CS"/>
</dbReference>
<reference evidence="18 19" key="1">
    <citation type="submission" date="2023-03" db="EMBL/GenBank/DDBJ databases">
        <title>Whole genome sequencing of Methanotrichaceae archaeon M04Ac.</title>
        <authorList>
            <person name="Khomyakova M.A."/>
            <person name="Merkel A.Y."/>
            <person name="Slobodkin A.I."/>
        </authorList>
    </citation>
    <scope>NUCLEOTIDE SEQUENCE [LARGE SCALE GENOMIC DNA]</scope>
    <source>
        <strain evidence="18 19">M04Ac</strain>
    </source>
</reference>
<comment type="caution">
    <text evidence="18">The sequence shown here is derived from an EMBL/GenBank/DDBJ whole genome shotgun (WGS) entry which is preliminary data.</text>
</comment>
<keyword evidence="19" id="KW-1185">Reference proteome</keyword>
<dbReference type="InterPro" id="IPR000581">
    <property type="entry name" value="ILV_EDD_N"/>
</dbReference>
<dbReference type="PROSITE" id="PS00886">
    <property type="entry name" value="ILVD_EDD_1"/>
    <property type="match status" value="1"/>
</dbReference>
<evidence type="ECO:0000256" key="5">
    <source>
        <dbReference type="ARBA" id="ARBA00022723"/>
    </source>
</evidence>
<evidence type="ECO:0000256" key="4">
    <source>
        <dbReference type="ARBA" id="ARBA00022714"/>
    </source>
</evidence>